<evidence type="ECO:0000259" key="2">
    <source>
        <dbReference type="Pfam" id="PF25928"/>
    </source>
</evidence>
<dbReference type="InterPro" id="IPR058279">
    <property type="entry name" value="DUF7973"/>
</dbReference>
<feature type="transmembrane region" description="Helical" evidence="1">
    <location>
        <begin position="223"/>
        <end position="242"/>
    </location>
</feature>
<dbReference type="AlphaFoldDB" id="A0A3P3RHV0"/>
<keyword evidence="4" id="KW-1185">Reference proteome</keyword>
<protein>
    <recommendedName>
        <fullName evidence="2">DUF7973 domain-containing protein</fullName>
    </recommendedName>
</protein>
<organism evidence="3 4">
    <name type="scientific">Halocatena pleomorpha</name>
    <dbReference type="NCBI Taxonomy" id="1785090"/>
    <lineage>
        <taxon>Archaea</taxon>
        <taxon>Methanobacteriati</taxon>
        <taxon>Methanobacteriota</taxon>
        <taxon>Stenosarchaea group</taxon>
        <taxon>Halobacteria</taxon>
        <taxon>Halobacteriales</taxon>
        <taxon>Natronomonadaceae</taxon>
        <taxon>Halocatena</taxon>
    </lineage>
</organism>
<name>A0A3P3RHV0_9EURY</name>
<dbReference type="Proteomes" id="UP000282322">
    <property type="component" value="Unassembled WGS sequence"/>
</dbReference>
<accession>A0A3P3RHV0</accession>
<sequence>MLIVAIAVITALGGGAFGASIGALPAFAFCGFMVIAGAVATAIGLEGASTSLYVAAFGPLFGPHVAFAGGAAAHAYAAKYHPELQEQDGWGYHPAKNILIPTGTNPKVLAVGAVFGAGGQLLKMGTDFVTGTQMSLGFAHIAWVIVLSAFVHRAAFGYSLVGDRQEVARRVGSTVGGTSWLSFDLDEAEPHLPWQFNWGEVLFIGGLVGLISGYITIITQSPWVMFGISAATLLFLCNNYGLRPDTDRSGTPVTHHITLPASVAAHAVFFQMQSTPVNPLVYATFWALIFGVAGAFFRELTERLFYAWGDTHLDPPSFSITITVILLVLLSNLGIIGAPNAYQSITFHPY</sequence>
<evidence type="ECO:0000256" key="1">
    <source>
        <dbReference type="SAM" id="Phobius"/>
    </source>
</evidence>
<feature type="domain" description="DUF7973" evidence="2">
    <location>
        <begin position="7"/>
        <end position="338"/>
    </location>
</feature>
<keyword evidence="1" id="KW-0812">Transmembrane</keyword>
<feature type="transmembrane region" description="Helical" evidence="1">
    <location>
        <begin position="280"/>
        <end position="297"/>
    </location>
</feature>
<dbReference type="Pfam" id="PF25928">
    <property type="entry name" value="DUF7973"/>
    <property type="match status" value="1"/>
</dbReference>
<dbReference type="EMBL" id="RRCH01000004">
    <property type="protein sequence ID" value="RRJ33147.1"/>
    <property type="molecule type" value="Genomic_DNA"/>
</dbReference>
<feature type="transmembrane region" description="Helical" evidence="1">
    <location>
        <begin position="317"/>
        <end position="338"/>
    </location>
</feature>
<comment type="caution">
    <text evidence="3">The sequence shown here is derived from an EMBL/GenBank/DDBJ whole genome shotgun (WGS) entry which is preliminary data.</text>
</comment>
<feature type="transmembrane region" description="Helical" evidence="1">
    <location>
        <begin position="198"/>
        <end position="217"/>
    </location>
</feature>
<keyword evidence="1" id="KW-0472">Membrane</keyword>
<reference evidence="3 4" key="1">
    <citation type="submission" date="2018-11" db="EMBL/GenBank/DDBJ databases">
        <title>Taxonoimc description of Halomarina strain SPP-AMP-1.</title>
        <authorList>
            <person name="Pal Y."/>
            <person name="Srinivasana K."/>
            <person name="Verma A."/>
            <person name="Kumar P."/>
        </authorList>
    </citation>
    <scope>NUCLEOTIDE SEQUENCE [LARGE SCALE GENOMIC DNA]</scope>
    <source>
        <strain evidence="3 4">SPP-AMP-1</strain>
    </source>
</reference>
<gene>
    <name evidence="3" type="ORF">EIK79_03405</name>
</gene>
<evidence type="ECO:0000313" key="4">
    <source>
        <dbReference type="Proteomes" id="UP000282322"/>
    </source>
</evidence>
<evidence type="ECO:0000313" key="3">
    <source>
        <dbReference type="EMBL" id="RRJ33147.1"/>
    </source>
</evidence>
<keyword evidence="1" id="KW-1133">Transmembrane helix</keyword>
<proteinExistence type="predicted"/>
<feature type="transmembrane region" description="Helical" evidence="1">
    <location>
        <begin position="52"/>
        <end position="77"/>
    </location>
</feature>
<feature type="transmembrane region" description="Helical" evidence="1">
    <location>
        <begin position="28"/>
        <end position="45"/>
    </location>
</feature>